<dbReference type="PROSITE" id="PS50801">
    <property type="entry name" value="STAS"/>
    <property type="match status" value="1"/>
</dbReference>
<evidence type="ECO:0000313" key="3">
    <source>
        <dbReference type="Proteomes" id="UP000622245"/>
    </source>
</evidence>
<comment type="caution">
    <text evidence="2">The sequence shown here is derived from an EMBL/GenBank/DDBJ whole genome shotgun (WGS) entry which is preliminary data.</text>
</comment>
<proteinExistence type="predicted"/>
<feature type="domain" description="STAS" evidence="1">
    <location>
        <begin position="4"/>
        <end position="59"/>
    </location>
</feature>
<dbReference type="EMBL" id="JAEVHL010000073">
    <property type="protein sequence ID" value="MBM0276860.1"/>
    <property type="molecule type" value="Genomic_DNA"/>
</dbReference>
<protein>
    <submittedName>
        <fullName evidence="2">Anti-sigma factor antagonist</fullName>
    </submittedName>
</protein>
<evidence type="ECO:0000259" key="1">
    <source>
        <dbReference type="PROSITE" id="PS50801"/>
    </source>
</evidence>
<organism evidence="2 3">
    <name type="scientific">Micromonospora tarensis</name>
    <dbReference type="NCBI Taxonomy" id="2806100"/>
    <lineage>
        <taxon>Bacteria</taxon>
        <taxon>Bacillati</taxon>
        <taxon>Actinomycetota</taxon>
        <taxon>Actinomycetes</taxon>
        <taxon>Micromonosporales</taxon>
        <taxon>Micromonosporaceae</taxon>
        <taxon>Micromonospora</taxon>
    </lineage>
</organism>
<gene>
    <name evidence="2" type="ORF">JM949_16290</name>
</gene>
<reference evidence="2 3" key="1">
    <citation type="submission" date="2021-01" db="EMBL/GenBank/DDBJ databases">
        <title>Draft genome sequence of Micromonospora sp. strain STR1s_6.</title>
        <authorList>
            <person name="Karlyshev A."/>
            <person name="Jawad R."/>
        </authorList>
    </citation>
    <scope>NUCLEOTIDE SEQUENCE [LARGE SCALE GENOMIC DNA]</scope>
    <source>
        <strain evidence="2 3">STR1S-6</strain>
    </source>
</reference>
<accession>A0ABS1YHF3</accession>
<sequence length="64" mass="6847">MALSITVATRSAGVVVLLLRGSMRLADADSFRMALARVLHAHRPAKVQVDFAAVTEIDSGPPCW</sequence>
<evidence type="ECO:0000313" key="2">
    <source>
        <dbReference type="EMBL" id="MBM0276860.1"/>
    </source>
</evidence>
<dbReference type="SUPFAM" id="SSF52091">
    <property type="entry name" value="SpoIIaa-like"/>
    <property type="match status" value="1"/>
</dbReference>
<dbReference type="InterPro" id="IPR036513">
    <property type="entry name" value="STAS_dom_sf"/>
</dbReference>
<name>A0ABS1YHF3_9ACTN</name>
<dbReference type="Gene3D" id="3.30.750.24">
    <property type="entry name" value="STAS domain"/>
    <property type="match status" value="1"/>
</dbReference>
<dbReference type="InterPro" id="IPR002645">
    <property type="entry name" value="STAS_dom"/>
</dbReference>
<dbReference type="RefSeq" id="WP_203149310.1">
    <property type="nucleotide sequence ID" value="NZ_JAEVHL010000073.1"/>
</dbReference>
<dbReference type="Proteomes" id="UP000622245">
    <property type="component" value="Unassembled WGS sequence"/>
</dbReference>
<keyword evidence="3" id="KW-1185">Reference proteome</keyword>